<sequence>MPKTPQGAPPPLFSDLRARGGSTTTPQPMPDNRPGRAGAALAPACDPSPASRILYGVVTASWPDLRARSTRPQHQSASMGHRGPPLAQPVPVSSSSPLSVRGVLNPPVSPLGVCFRRAWHGALRARTRHVCWLGHAPLTLSLLVSTDRSSARIF</sequence>
<organism evidence="2 3">
    <name type="scientific">Pleurodeles waltl</name>
    <name type="common">Iberian ribbed newt</name>
    <dbReference type="NCBI Taxonomy" id="8319"/>
    <lineage>
        <taxon>Eukaryota</taxon>
        <taxon>Metazoa</taxon>
        <taxon>Chordata</taxon>
        <taxon>Craniata</taxon>
        <taxon>Vertebrata</taxon>
        <taxon>Euteleostomi</taxon>
        <taxon>Amphibia</taxon>
        <taxon>Batrachia</taxon>
        <taxon>Caudata</taxon>
        <taxon>Salamandroidea</taxon>
        <taxon>Salamandridae</taxon>
        <taxon>Pleurodelinae</taxon>
        <taxon>Pleurodeles</taxon>
    </lineage>
</organism>
<feature type="compositionally biased region" description="Low complexity" evidence="1">
    <location>
        <begin position="35"/>
        <end position="44"/>
    </location>
</feature>
<proteinExistence type="predicted"/>
<feature type="region of interest" description="Disordered" evidence="1">
    <location>
        <begin position="68"/>
        <end position="94"/>
    </location>
</feature>
<dbReference type="EMBL" id="JANPWB010000009">
    <property type="protein sequence ID" value="KAJ1151494.1"/>
    <property type="molecule type" value="Genomic_DNA"/>
</dbReference>
<protein>
    <submittedName>
        <fullName evidence="2">Uncharacterized protein</fullName>
    </submittedName>
</protein>
<reference evidence="2" key="1">
    <citation type="journal article" date="2022" name="bioRxiv">
        <title>Sequencing and chromosome-scale assembly of the giantPleurodeles waltlgenome.</title>
        <authorList>
            <person name="Brown T."/>
            <person name="Elewa A."/>
            <person name="Iarovenko S."/>
            <person name="Subramanian E."/>
            <person name="Araus A.J."/>
            <person name="Petzold A."/>
            <person name="Susuki M."/>
            <person name="Suzuki K.-i.T."/>
            <person name="Hayashi T."/>
            <person name="Toyoda A."/>
            <person name="Oliveira C."/>
            <person name="Osipova E."/>
            <person name="Leigh N.D."/>
            <person name="Simon A."/>
            <person name="Yun M.H."/>
        </authorList>
    </citation>
    <scope>NUCLEOTIDE SEQUENCE</scope>
    <source>
        <strain evidence="2">20211129_DDA</strain>
        <tissue evidence="2">Liver</tissue>
    </source>
</reference>
<evidence type="ECO:0000256" key="1">
    <source>
        <dbReference type="SAM" id="MobiDB-lite"/>
    </source>
</evidence>
<name>A0AAV7RGS6_PLEWA</name>
<evidence type="ECO:0000313" key="2">
    <source>
        <dbReference type="EMBL" id="KAJ1151494.1"/>
    </source>
</evidence>
<comment type="caution">
    <text evidence="2">The sequence shown here is derived from an EMBL/GenBank/DDBJ whole genome shotgun (WGS) entry which is preliminary data.</text>
</comment>
<feature type="region of interest" description="Disordered" evidence="1">
    <location>
        <begin position="1"/>
        <end position="44"/>
    </location>
</feature>
<keyword evidence="3" id="KW-1185">Reference proteome</keyword>
<gene>
    <name evidence="2" type="ORF">NDU88_004274</name>
</gene>
<accession>A0AAV7RGS6</accession>
<evidence type="ECO:0000313" key="3">
    <source>
        <dbReference type="Proteomes" id="UP001066276"/>
    </source>
</evidence>
<dbReference type="Proteomes" id="UP001066276">
    <property type="component" value="Chromosome 5"/>
</dbReference>
<dbReference type="AlphaFoldDB" id="A0AAV7RGS6"/>